<keyword evidence="8" id="KW-1133">Transmembrane helix</keyword>
<keyword evidence="5 10" id="KW-0418">Kinase</keyword>
<evidence type="ECO:0000256" key="8">
    <source>
        <dbReference type="SAM" id="Phobius"/>
    </source>
</evidence>
<dbReference type="FunFam" id="1.10.510.10:FF:000021">
    <property type="entry name" value="Serine/threonine protein kinase"/>
    <property type="match status" value="1"/>
</dbReference>
<organism evidence="10 11">
    <name type="scientific">Lujinxingia vulgaris</name>
    <dbReference type="NCBI Taxonomy" id="2600176"/>
    <lineage>
        <taxon>Bacteria</taxon>
        <taxon>Deltaproteobacteria</taxon>
        <taxon>Bradymonadales</taxon>
        <taxon>Lujinxingiaceae</taxon>
        <taxon>Lujinxingia</taxon>
    </lineage>
</organism>
<sequence>MFIVSFNRSWDHSPFRLYYRGEDTDHRPRDPPLTPVAPAGRLDFLNREPPVKSTLIELPPDSRGLDEDSIDFIRANSVEELAQKTAIDSQAVLNRVLLPGKRFGAYHILGFVAAGGMGEIYAAQRFKDDGSRSQPVALKVITAEFANDWRIIERFKREARISKAIRSKHVVRVYEFGESPDGHAFLSMELLTGEELFDSLHRNKTIPADELAKLALQVLKGLHQIHQSGFVHRDIKPENIFLARTPEGDEIVKILDFGIAKRADQKSDPLLSVVGQIYGTPQYLAPEQAVNPDVDHRADLYSLGVVLYECVTGSLPFDGDSSYALILAHQSQDPPPLPSSVDPEFAAIITRALAKDPDDRFQSALEMGQTLKRWLDTDRWARPHHATEAPHTPPVIDTSMDDLLSTSPRSPNTDDDLKPTLIGSPAHTPAEARDHAPTAVMAPAHREPDLTDSADLIVGPPPEESTELRSPQSEAPLSAADAQKAQIITGIALGLIILAIGYALLTF</sequence>
<keyword evidence="4" id="KW-0547">Nucleotide-binding</keyword>
<feature type="region of interest" description="Disordered" evidence="7">
    <location>
        <begin position="384"/>
        <end position="477"/>
    </location>
</feature>
<dbReference type="InterPro" id="IPR000719">
    <property type="entry name" value="Prot_kinase_dom"/>
</dbReference>
<evidence type="ECO:0000256" key="2">
    <source>
        <dbReference type="ARBA" id="ARBA00022527"/>
    </source>
</evidence>
<keyword evidence="2 10" id="KW-0723">Serine/threonine-protein kinase</keyword>
<accession>A0A5C6X0U5</accession>
<keyword evidence="8" id="KW-0812">Transmembrane</keyword>
<reference evidence="10 11" key="1">
    <citation type="submission" date="2019-08" db="EMBL/GenBank/DDBJ databases">
        <title>Bradymonadales sp. TMQ2.</title>
        <authorList>
            <person name="Liang Q."/>
        </authorList>
    </citation>
    <scope>NUCLEOTIDE SEQUENCE [LARGE SCALE GENOMIC DNA]</scope>
    <source>
        <strain evidence="10 11">TMQ2</strain>
    </source>
</reference>
<protein>
    <recommendedName>
        <fullName evidence="1">non-specific serine/threonine protein kinase</fullName>
        <ecNumber evidence="1">2.7.11.1</ecNumber>
    </recommendedName>
</protein>
<proteinExistence type="predicted"/>
<evidence type="ECO:0000313" key="10">
    <source>
        <dbReference type="EMBL" id="TXD35481.1"/>
    </source>
</evidence>
<dbReference type="SUPFAM" id="SSF56112">
    <property type="entry name" value="Protein kinase-like (PK-like)"/>
    <property type="match status" value="1"/>
</dbReference>
<keyword evidence="6" id="KW-0067">ATP-binding</keyword>
<evidence type="ECO:0000256" key="3">
    <source>
        <dbReference type="ARBA" id="ARBA00022679"/>
    </source>
</evidence>
<evidence type="ECO:0000256" key="6">
    <source>
        <dbReference type="ARBA" id="ARBA00022840"/>
    </source>
</evidence>
<dbReference type="PANTHER" id="PTHR43289">
    <property type="entry name" value="MITOGEN-ACTIVATED PROTEIN KINASE KINASE KINASE 20-RELATED"/>
    <property type="match status" value="1"/>
</dbReference>
<dbReference type="PROSITE" id="PS50011">
    <property type="entry name" value="PROTEIN_KINASE_DOM"/>
    <property type="match status" value="1"/>
</dbReference>
<dbReference type="EC" id="2.7.11.1" evidence="1"/>
<comment type="caution">
    <text evidence="10">The sequence shown here is derived from an EMBL/GenBank/DDBJ whole genome shotgun (WGS) entry which is preliminary data.</text>
</comment>
<dbReference type="PANTHER" id="PTHR43289:SF6">
    <property type="entry name" value="SERINE_THREONINE-PROTEIN KINASE NEKL-3"/>
    <property type="match status" value="1"/>
</dbReference>
<evidence type="ECO:0000256" key="4">
    <source>
        <dbReference type="ARBA" id="ARBA00022741"/>
    </source>
</evidence>
<dbReference type="Proteomes" id="UP000321046">
    <property type="component" value="Unassembled WGS sequence"/>
</dbReference>
<dbReference type="AlphaFoldDB" id="A0A5C6X0U5"/>
<feature type="transmembrane region" description="Helical" evidence="8">
    <location>
        <begin position="487"/>
        <end position="505"/>
    </location>
</feature>
<gene>
    <name evidence="10" type="ORF">FRC96_11245</name>
</gene>
<dbReference type="PROSITE" id="PS00108">
    <property type="entry name" value="PROTEIN_KINASE_ST"/>
    <property type="match status" value="1"/>
</dbReference>
<dbReference type="EMBL" id="VOSL01000050">
    <property type="protein sequence ID" value="TXD35481.1"/>
    <property type="molecule type" value="Genomic_DNA"/>
</dbReference>
<evidence type="ECO:0000256" key="7">
    <source>
        <dbReference type="SAM" id="MobiDB-lite"/>
    </source>
</evidence>
<keyword evidence="3" id="KW-0808">Transferase</keyword>
<dbReference type="CDD" id="cd14014">
    <property type="entry name" value="STKc_PknB_like"/>
    <property type="match status" value="1"/>
</dbReference>
<evidence type="ECO:0000256" key="5">
    <source>
        <dbReference type="ARBA" id="ARBA00022777"/>
    </source>
</evidence>
<dbReference type="Pfam" id="PF00069">
    <property type="entry name" value="Pkinase"/>
    <property type="match status" value="1"/>
</dbReference>
<dbReference type="InterPro" id="IPR008271">
    <property type="entry name" value="Ser/Thr_kinase_AS"/>
</dbReference>
<dbReference type="GO" id="GO:0005524">
    <property type="term" value="F:ATP binding"/>
    <property type="evidence" value="ECO:0007669"/>
    <property type="project" value="UniProtKB-KW"/>
</dbReference>
<dbReference type="SMART" id="SM00220">
    <property type="entry name" value="S_TKc"/>
    <property type="match status" value="1"/>
</dbReference>
<evidence type="ECO:0000256" key="1">
    <source>
        <dbReference type="ARBA" id="ARBA00012513"/>
    </source>
</evidence>
<feature type="domain" description="Protein kinase" evidence="9">
    <location>
        <begin position="106"/>
        <end position="375"/>
    </location>
</feature>
<evidence type="ECO:0000313" key="11">
    <source>
        <dbReference type="Proteomes" id="UP000321046"/>
    </source>
</evidence>
<name>A0A5C6X0U5_9DELT</name>
<evidence type="ECO:0000259" key="9">
    <source>
        <dbReference type="PROSITE" id="PS50011"/>
    </source>
</evidence>
<keyword evidence="8" id="KW-0472">Membrane</keyword>
<dbReference type="GO" id="GO:0004674">
    <property type="term" value="F:protein serine/threonine kinase activity"/>
    <property type="evidence" value="ECO:0007669"/>
    <property type="project" value="UniProtKB-KW"/>
</dbReference>
<dbReference type="InterPro" id="IPR011009">
    <property type="entry name" value="Kinase-like_dom_sf"/>
</dbReference>
<dbReference type="Gene3D" id="3.30.200.20">
    <property type="entry name" value="Phosphorylase Kinase, domain 1"/>
    <property type="match status" value="1"/>
</dbReference>
<dbReference type="Gene3D" id="1.10.510.10">
    <property type="entry name" value="Transferase(Phosphotransferase) domain 1"/>
    <property type="match status" value="1"/>
</dbReference>
<dbReference type="OrthoDB" id="9801841at2"/>